<dbReference type="InterPro" id="IPR038266">
    <property type="entry name" value="NapC/NirT_cytc_sf"/>
</dbReference>
<keyword evidence="5" id="KW-0349">Heme</keyword>
<accession>A0A845KY27</accession>
<dbReference type="InterPro" id="IPR005126">
    <property type="entry name" value="NapC/NirT_cyt_c_N"/>
</dbReference>
<dbReference type="Gene3D" id="1.10.3820.10">
    <property type="entry name" value="Di-heme elbow motif domain"/>
    <property type="match status" value="1"/>
</dbReference>
<gene>
    <name evidence="14" type="ORF">GTO91_00860</name>
</gene>
<dbReference type="RefSeq" id="WP_161253375.1">
    <property type="nucleotide sequence ID" value="NZ_WXEY01000001.1"/>
</dbReference>
<dbReference type="SUPFAM" id="SSF48695">
    <property type="entry name" value="Multiheme cytochromes"/>
    <property type="match status" value="1"/>
</dbReference>
<keyword evidence="6" id="KW-0812">Transmembrane</keyword>
<comment type="caution">
    <text evidence="14">The sequence shown here is derived from an EMBL/GenBank/DDBJ whole genome shotgun (WGS) entry which is preliminary data.</text>
</comment>
<evidence type="ECO:0000256" key="3">
    <source>
        <dbReference type="ARBA" id="ARBA00022448"/>
    </source>
</evidence>
<protein>
    <submittedName>
        <fullName evidence="14">Cytochrome c nitrite reductase small subunit</fullName>
    </submittedName>
</protein>
<feature type="chain" id="PRO_5032341082" evidence="12">
    <location>
        <begin position="27"/>
        <end position="152"/>
    </location>
</feature>
<evidence type="ECO:0000256" key="6">
    <source>
        <dbReference type="ARBA" id="ARBA00022692"/>
    </source>
</evidence>
<reference evidence="14 15" key="1">
    <citation type="submission" date="2020-01" db="EMBL/GenBank/DDBJ databases">
        <title>Whole-genome sequence of Heliobacterium undosum DSM 13378.</title>
        <authorList>
            <person name="Kyndt J.A."/>
            <person name="Meyer T.E."/>
        </authorList>
    </citation>
    <scope>NUCLEOTIDE SEQUENCE [LARGE SCALE GENOMIC DNA]</scope>
    <source>
        <strain evidence="14 15">DSM 13378</strain>
    </source>
</reference>
<evidence type="ECO:0000313" key="14">
    <source>
        <dbReference type="EMBL" id="MZP28273.1"/>
    </source>
</evidence>
<dbReference type="EMBL" id="WXEY01000001">
    <property type="protein sequence ID" value="MZP28273.1"/>
    <property type="molecule type" value="Genomic_DNA"/>
</dbReference>
<organism evidence="14 15">
    <name type="scientific">Heliomicrobium undosum</name>
    <dbReference type="NCBI Taxonomy" id="121734"/>
    <lineage>
        <taxon>Bacteria</taxon>
        <taxon>Bacillati</taxon>
        <taxon>Bacillota</taxon>
        <taxon>Clostridia</taxon>
        <taxon>Eubacteriales</taxon>
        <taxon>Heliobacteriaceae</taxon>
        <taxon>Heliomicrobium</taxon>
    </lineage>
</organism>
<keyword evidence="9" id="KW-1133">Transmembrane helix</keyword>
<evidence type="ECO:0000256" key="7">
    <source>
        <dbReference type="ARBA" id="ARBA00022723"/>
    </source>
</evidence>
<dbReference type="Pfam" id="PF03264">
    <property type="entry name" value="Cytochrom_NNT"/>
    <property type="match status" value="1"/>
</dbReference>
<dbReference type="PANTHER" id="PTHR30333:SF1">
    <property type="entry name" value="CYTOCHROME C-TYPE PROTEIN NAPC"/>
    <property type="match status" value="1"/>
</dbReference>
<keyword evidence="12" id="KW-0732">Signal</keyword>
<evidence type="ECO:0000259" key="13">
    <source>
        <dbReference type="Pfam" id="PF03264"/>
    </source>
</evidence>
<comment type="subcellular location">
    <subcellularLocation>
        <location evidence="1">Cell membrane</location>
    </subcellularLocation>
</comment>
<dbReference type="InterPro" id="IPR051174">
    <property type="entry name" value="Cytochrome_c-type_ET"/>
</dbReference>
<keyword evidence="10" id="KW-0408">Iron</keyword>
<keyword evidence="7" id="KW-0479">Metal-binding</keyword>
<evidence type="ECO:0000256" key="2">
    <source>
        <dbReference type="ARBA" id="ARBA00007395"/>
    </source>
</evidence>
<feature type="signal peptide" evidence="12">
    <location>
        <begin position="1"/>
        <end position="26"/>
    </location>
</feature>
<dbReference type="GO" id="GO:0046872">
    <property type="term" value="F:metal ion binding"/>
    <property type="evidence" value="ECO:0007669"/>
    <property type="project" value="UniProtKB-KW"/>
</dbReference>
<evidence type="ECO:0000256" key="4">
    <source>
        <dbReference type="ARBA" id="ARBA00022475"/>
    </source>
</evidence>
<evidence type="ECO:0000256" key="5">
    <source>
        <dbReference type="ARBA" id="ARBA00022617"/>
    </source>
</evidence>
<keyword evidence="8" id="KW-0249">Electron transport</keyword>
<dbReference type="Proteomes" id="UP000463470">
    <property type="component" value="Unassembled WGS sequence"/>
</dbReference>
<evidence type="ECO:0000256" key="12">
    <source>
        <dbReference type="SAM" id="SignalP"/>
    </source>
</evidence>
<dbReference type="AlphaFoldDB" id="A0A845KY27"/>
<evidence type="ECO:0000256" key="8">
    <source>
        <dbReference type="ARBA" id="ARBA00022982"/>
    </source>
</evidence>
<keyword evidence="3" id="KW-0813">Transport</keyword>
<evidence type="ECO:0000313" key="15">
    <source>
        <dbReference type="Proteomes" id="UP000463470"/>
    </source>
</evidence>
<name>A0A845KY27_9FIRM</name>
<dbReference type="GO" id="GO:0009061">
    <property type="term" value="P:anaerobic respiration"/>
    <property type="evidence" value="ECO:0007669"/>
    <property type="project" value="TreeGrafter"/>
</dbReference>
<evidence type="ECO:0000256" key="1">
    <source>
        <dbReference type="ARBA" id="ARBA00004236"/>
    </source>
</evidence>
<evidence type="ECO:0000256" key="10">
    <source>
        <dbReference type="ARBA" id="ARBA00023004"/>
    </source>
</evidence>
<dbReference type="GO" id="GO:0005886">
    <property type="term" value="C:plasma membrane"/>
    <property type="evidence" value="ECO:0007669"/>
    <property type="project" value="UniProtKB-SubCell"/>
</dbReference>
<sequence length="152" mass="16816">MDRAKKTKIIILAGGIFLLAAGTATAAMHKVTGNSAFCGTCHVMDNYMASWQHSSHREVAGCNDCHTDQRNYAAKTWSKVFTGSQHAFINTVLTPPDHLKLYESSKEVVQRNCLRCHDDLVAPTNLAKAERSGQNCFDCHRSTPHGRERPTT</sequence>
<evidence type="ECO:0000256" key="9">
    <source>
        <dbReference type="ARBA" id="ARBA00022989"/>
    </source>
</evidence>
<dbReference type="OrthoDB" id="9791652at2"/>
<dbReference type="GO" id="GO:0009055">
    <property type="term" value="F:electron transfer activity"/>
    <property type="evidence" value="ECO:0007669"/>
    <property type="project" value="TreeGrafter"/>
</dbReference>
<evidence type="ECO:0000256" key="11">
    <source>
        <dbReference type="ARBA" id="ARBA00023136"/>
    </source>
</evidence>
<keyword evidence="11" id="KW-0472">Membrane</keyword>
<keyword evidence="15" id="KW-1185">Reference proteome</keyword>
<keyword evidence="4" id="KW-1003">Cell membrane</keyword>
<dbReference type="InterPro" id="IPR036280">
    <property type="entry name" value="Multihaem_cyt_sf"/>
</dbReference>
<proteinExistence type="inferred from homology"/>
<comment type="similarity">
    <text evidence="2">Belongs to the NapC/NirT/NrfH family.</text>
</comment>
<feature type="domain" description="NapC/NirT cytochrome c N-terminal" evidence="13">
    <location>
        <begin position="7"/>
        <end position="145"/>
    </location>
</feature>
<dbReference type="PANTHER" id="PTHR30333">
    <property type="entry name" value="CYTOCHROME C-TYPE PROTEIN"/>
    <property type="match status" value="1"/>
</dbReference>